<accession>A0A3R0Q8D0</accession>
<gene>
    <name evidence="1" type="ORF">DTI44_22060</name>
</gene>
<dbReference type="InterPro" id="IPR008966">
    <property type="entry name" value="Adhesion_dom_sf"/>
</dbReference>
<evidence type="ECO:0008006" key="2">
    <source>
        <dbReference type="Google" id="ProtNLM"/>
    </source>
</evidence>
<sequence>MREGIMMNSLSRKAPLNILRVLALGIWSTLLPMGESLAARCSGVAINFNVPDEINIVGKKVGDVILDFKNITSVSGSCTKENTSITGGQYIYLADRIKQPAPSGGWCGSDSGFSEVSSDGVVSIFNSWTCSQSLIYYGYLPNLSQGAGGALTSYNHSQLRLNKKVPGRITFNPFFFMRNDFVSQIGGYPNTLQSESVAVSGIKNITLVYTPTCSASVDDVTFPGTPAARAIAAGTVTPRTAAVRVTCDDILPKYTIKVSSPKGTHGNPADGVIRSDNATVGYRLTWDKDQVAAANSNVQLNSVLTPVNTPSTSTFTLPINVRPVGLVSLDNIEAGPASSAIQIDLTFN</sequence>
<dbReference type="EMBL" id="RTTD01000071">
    <property type="protein sequence ID" value="MJY20975.1"/>
    <property type="molecule type" value="Genomic_DNA"/>
</dbReference>
<comment type="caution">
    <text evidence="1">The sequence shown here is derived from an EMBL/GenBank/DDBJ whole genome shotgun (WGS) entry which is preliminary data.</text>
</comment>
<dbReference type="SUPFAM" id="SSF49401">
    <property type="entry name" value="Bacterial adhesins"/>
    <property type="match status" value="1"/>
</dbReference>
<name>A0A3R0Q8D0_SALEN</name>
<evidence type="ECO:0000313" key="1">
    <source>
        <dbReference type="EMBL" id="MJY20975.1"/>
    </source>
</evidence>
<dbReference type="Proteomes" id="UP000839535">
    <property type="component" value="Unassembled WGS sequence"/>
</dbReference>
<reference evidence="1" key="1">
    <citation type="submission" date="2018-07" db="EMBL/GenBank/DDBJ databases">
        <authorList>
            <consortium name="GenomeTrakr network: Whole genome sequencing for foodborne pathogen traceback"/>
        </authorList>
    </citation>
    <scope>NUCLEOTIDE SEQUENCE [LARGE SCALE GENOMIC DNA]</scope>
    <source>
        <strain evidence="1">NC_WHO_S053</strain>
    </source>
</reference>
<protein>
    <recommendedName>
        <fullName evidence="2">Fimbrial protein</fullName>
    </recommendedName>
</protein>
<proteinExistence type="predicted"/>
<dbReference type="AlphaFoldDB" id="A0A3R0Q8D0"/>
<organism evidence="1">
    <name type="scientific">Salmonella enteritidis</name>
    <dbReference type="NCBI Taxonomy" id="149539"/>
    <lineage>
        <taxon>Bacteria</taxon>
        <taxon>Pseudomonadati</taxon>
        <taxon>Pseudomonadota</taxon>
        <taxon>Gammaproteobacteria</taxon>
        <taxon>Enterobacterales</taxon>
        <taxon>Enterobacteriaceae</taxon>
        <taxon>Salmonella</taxon>
    </lineage>
</organism>